<dbReference type="GO" id="GO:0016712">
    <property type="term" value="F:oxidoreductase activity, acting on paired donors, with incorporation or reduction of molecular oxygen, reduced flavin or flavoprotein as one donor, and incorporation of one atom of oxygen"/>
    <property type="evidence" value="ECO:0007669"/>
    <property type="project" value="TreeGrafter"/>
</dbReference>
<dbReference type="GO" id="GO:0006805">
    <property type="term" value="P:xenobiotic metabolic process"/>
    <property type="evidence" value="ECO:0007669"/>
    <property type="project" value="TreeGrafter"/>
</dbReference>
<dbReference type="GO" id="GO:0005737">
    <property type="term" value="C:cytoplasm"/>
    <property type="evidence" value="ECO:0007669"/>
    <property type="project" value="TreeGrafter"/>
</dbReference>
<dbReference type="Pfam" id="PF00067">
    <property type="entry name" value="p450"/>
    <property type="match status" value="1"/>
</dbReference>
<protein>
    <submittedName>
        <fullName evidence="7">Uncharacterized protein</fullName>
    </submittedName>
</protein>
<comment type="cofactor">
    <cofactor evidence="1">
        <name>heme</name>
        <dbReference type="ChEBI" id="CHEBI:30413"/>
    </cofactor>
</comment>
<dbReference type="PANTHER" id="PTHR24300">
    <property type="entry name" value="CYTOCHROME P450 508A4-RELATED"/>
    <property type="match status" value="1"/>
</dbReference>
<dbReference type="PANTHER" id="PTHR24300:SF1">
    <property type="entry name" value="CYTOCHROME P450 2D6-RELATED"/>
    <property type="match status" value="1"/>
</dbReference>
<evidence type="ECO:0000256" key="6">
    <source>
        <dbReference type="SAM" id="MobiDB-lite"/>
    </source>
</evidence>
<organism evidence="7 8">
    <name type="scientific">Diceros bicornis minor</name>
    <name type="common">South-central black rhinoceros</name>
    <dbReference type="NCBI Taxonomy" id="77932"/>
    <lineage>
        <taxon>Eukaryota</taxon>
        <taxon>Metazoa</taxon>
        <taxon>Chordata</taxon>
        <taxon>Craniata</taxon>
        <taxon>Vertebrata</taxon>
        <taxon>Euteleostomi</taxon>
        <taxon>Mammalia</taxon>
        <taxon>Eutheria</taxon>
        <taxon>Laurasiatheria</taxon>
        <taxon>Perissodactyla</taxon>
        <taxon>Rhinocerotidae</taxon>
        <taxon>Diceros</taxon>
    </lineage>
</organism>
<reference evidence="7 8" key="1">
    <citation type="journal article" date="2020" name="Mol. Biol. Evol.">
        <title>Interspecific Gene Flow and the Evolution of Specialization in Black and White Rhinoceros.</title>
        <authorList>
            <person name="Moodley Y."/>
            <person name="Westbury M.V."/>
            <person name="Russo I.M."/>
            <person name="Gopalakrishnan S."/>
            <person name="Rakotoarivelo A."/>
            <person name="Olsen R.A."/>
            <person name="Prost S."/>
            <person name="Tunstall T."/>
            <person name="Ryder O.A."/>
            <person name="Dalen L."/>
            <person name="Bruford M.W."/>
        </authorList>
    </citation>
    <scope>NUCLEOTIDE SEQUENCE [LARGE SCALE GENOMIC DNA]</scope>
    <source>
        <strain evidence="7">SBR-YM</strain>
        <tissue evidence="7">Skin</tissue>
    </source>
</reference>
<keyword evidence="4" id="KW-0479">Metal-binding</keyword>
<keyword evidence="5" id="KW-0408">Iron</keyword>
<dbReference type="InterPro" id="IPR002401">
    <property type="entry name" value="Cyt_P450_E_grp-I"/>
</dbReference>
<dbReference type="SUPFAM" id="SSF48264">
    <property type="entry name" value="Cytochrome P450"/>
    <property type="match status" value="1"/>
</dbReference>
<gene>
    <name evidence="7" type="ORF">HPG69_018718</name>
</gene>
<feature type="compositionally biased region" description="Polar residues" evidence="6">
    <location>
        <begin position="138"/>
        <end position="148"/>
    </location>
</feature>
<dbReference type="Gene3D" id="1.10.630.10">
    <property type="entry name" value="Cytochrome P450"/>
    <property type="match status" value="1"/>
</dbReference>
<dbReference type="PRINTS" id="PR00463">
    <property type="entry name" value="EP450I"/>
</dbReference>
<evidence type="ECO:0000256" key="4">
    <source>
        <dbReference type="ARBA" id="ARBA00022723"/>
    </source>
</evidence>
<dbReference type="InterPro" id="IPR036396">
    <property type="entry name" value="Cyt_P450_sf"/>
</dbReference>
<dbReference type="InterPro" id="IPR050182">
    <property type="entry name" value="Cytochrome_P450_fam2"/>
</dbReference>
<keyword evidence="3" id="KW-0349">Heme</keyword>
<sequence>MALVDELVAEHKMAGDMAQPPRDLTDSFLDEVGKVSCQGQGQGWRLRDPRGEPGHGGASVSLSDQEPGLMGRVQQETDEVRGQAQQPEMGNQTHMPLTMAMVHEVQRFGDIIPLGLPHMTLKCRASSSPREGREGMCQINTQPRSSGASALPGKPMAVQE</sequence>
<dbReference type="AlphaFoldDB" id="A0A7J7EDZ7"/>
<name>A0A7J7EDZ7_DICBM</name>
<dbReference type="GO" id="GO:0005506">
    <property type="term" value="F:iron ion binding"/>
    <property type="evidence" value="ECO:0007669"/>
    <property type="project" value="InterPro"/>
</dbReference>
<evidence type="ECO:0000313" key="8">
    <source>
        <dbReference type="Proteomes" id="UP000551758"/>
    </source>
</evidence>
<comment type="caution">
    <text evidence="7">The sequence shown here is derived from an EMBL/GenBank/DDBJ whole genome shotgun (WGS) entry which is preliminary data.</text>
</comment>
<dbReference type="Proteomes" id="UP000551758">
    <property type="component" value="Unassembled WGS sequence"/>
</dbReference>
<evidence type="ECO:0000256" key="2">
    <source>
        <dbReference type="ARBA" id="ARBA00010617"/>
    </source>
</evidence>
<keyword evidence="8" id="KW-1185">Reference proteome</keyword>
<proteinExistence type="inferred from homology"/>
<feature type="region of interest" description="Disordered" evidence="6">
    <location>
        <begin position="38"/>
        <end position="68"/>
    </location>
</feature>
<evidence type="ECO:0000256" key="3">
    <source>
        <dbReference type="ARBA" id="ARBA00022617"/>
    </source>
</evidence>
<dbReference type="GO" id="GO:0019369">
    <property type="term" value="P:arachidonate metabolic process"/>
    <property type="evidence" value="ECO:0007669"/>
    <property type="project" value="TreeGrafter"/>
</dbReference>
<feature type="region of interest" description="Disordered" evidence="6">
    <location>
        <begin position="126"/>
        <end position="160"/>
    </location>
</feature>
<comment type="similarity">
    <text evidence="2">Belongs to the cytochrome P450 family.</text>
</comment>
<accession>A0A7J7EDZ7</accession>
<dbReference type="GO" id="GO:0020037">
    <property type="term" value="F:heme binding"/>
    <property type="evidence" value="ECO:0007669"/>
    <property type="project" value="InterPro"/>
</dbReference>
<evidence type="ECO:0000256" key="5">
    <source>
        <dbReference type="ARBA" id="ARBA00023004"/>
    </source>
</evidence>
<dbReference type="InterPro" id="IPR001128">
    <property type="entry name" value="Cyt_P450"/>
</dbReference>
<dbReference type="EMBL" id="JACDTQ010003538">
    <property type="protein sequence ID" value="KAF5913834.1"/>
    <property type="molecule type" value="Genomic_DNA"/>
</dbReference>
<evidence type="ECO:0000256" key="1">
    <source>
        <dbReference type="ARBA" id="ARBA00001971"/>
    </source>
</evidence>
<evidence type="ECO:0000313" key="7">
    <source>
        <dbReference type="EMBL" id="KAF5913834.1"/>
    </source>
</evidence>